<dbReference type="Pfam" id="PF00294">
    <property type="entry name" value="PfkB"/>
    <property type="match status" value="1"/>
</dbReference>
<evidence type="ECO:0000313" key="7">
    <source>
        <dbReference type="EMBL" id="KOS10514.1"/>
    </source>
</evidence>
<dbReference type="InterPro" id="IPR029056">
    <property type="entry name" value="Ribokinase-like"/>
</dbReference>
<evidence type="ECO:0000256" key="1">
    <source>
        <dbReference type="ARBA" id="ARBA00010688"/>
    </source>
</evidence>
<evidence type="ECO:0000256" key="2">
    <source>
        <dbReference type="ARBA" id="ARBA00022679"/>
    </source>
</evidence>
<dbReference type="SUPFAM" id="SSF53613">
    <property type="entry name" value="Ribokinase-like"/>
    <property type="match status" value="1"/>
</dbReference>
<evidence type="ECO:0000256" key="5">
    <source>
        <dbReference type="ARBA" id="ARBA00022840"/>
    </source>
</evidence>
<keyword evidence="5" id="KW-0067">ATP-binding</keyword>
<dbReference type="Gene3D" id="3.40.1190.20">
    <property type="match status" value="1"/>
</dbReference>
<dbReference type="PANTHER" id="PTHR43085:SF1">
    <property type="entry name" value="PSEUDOURIDINE KINASE-RELATED"/>
    <property type="match status" value="1"/>
</dbReference>
<evidence type="ECO:0000256" key="3">
    <source>
        <dbReference type="ARBA" id="ARBA00022741"/>
    </source>
</evidence>
<dbReference type="AlphaFoldDB" id="A0A0M8MMJ7"/>
<name>A0A0M8MMJ7_9MICO</name>
<accession>A0A0M8MMJ7</accession>
<dbReference type="GO" id="GO:0005524">
    <property type="term" value="F:ATP binding"/>
    <property type="evidence" value="ECO:0007669"/>
    <property type="project" value="UniProtKB-KW"/>
</dbReference>
<keyword evidence="3" id="KW-0547">Nucleotide-binding</keyword>
<comment type="similarity">
    <text evidence="1">Belongs to the carbohydrate kinase PfkB family.</text>
</comment>
<dbReference type="InterPro" id="IPR050306">
    <property type="entry name" value="PfkB_Carbo_kinase"/>
</dbReference>
<reference evidence="7" key="1">
    <citation type="submission" date="2015-04" db="EMBL/GenBank/DDBJ databases">
        <title>Complete genome sequence of Microbacterium chocolatum SIT 101, a bacterium enantioselectively hydrolyzing mesomeric diesters.</title>
        <authorList>
            <person name="Li X."/>
            <person name="Xu Y."/>
        </authorList>
    </citation>
    <scope>NUCLEOTIDE SEQUENCE [LARGE SCALE GENOMIC DNA]</scope>
    <source>
        <strain evidence="7">SIT 101</strain>
    </source>
</reference>
<dbReference type="InterPro" id="IPR002173">
    <property type="entry name" value="Carboh/pur_kinase_PfkB_CS"/>
</dbReference>
<evidence type="ECO:0000256" key="4">
    <source>
        <dbReference type="ARBA" id="ARBA00022777"/>
    </source>
</evidence>
<protein>
    <recommendedName>
        <fullName evidence="6">Carbohydrate kinase PfkB domain-containing protein</fullName>
    </recommendedName>
</protein>
<keyword evidence="4" id="KW-0418">Kinase</keyword>
<gene>
    <name evidence="7" type="ORF">XI38_09810</name>
</gene>
<evidence type="ECO:0000259" key="6">
    <source>
        <dbReference type="Pfam" id="PF00294"/>
    </source>
</evidence>
<sequence>MTERIVVVGDALIDELRDDTGVREFVGGAALNVAVGLARLGVPTTLVAMVGDDEPGSRVRAYLADHGVDLLATPSPLGTARAVSTRSGGGEPTYVFNEASRKRRLRFGDAERAAMADAALVAVSCFAFDDTEQTREFAEAVAASGTPLAIDPNPREGMMHDRAEFVRGFEALAADAALVKVGEDDATLLYGEPLDALGARLLELGTHAVLATQGAAGASVEAAGVTATRPISSLPGPIVDTMGAGDAAFASTLASLAHGRPESEEEWGDVLEKAMDAAAATCRFEGALLRLPSALEDTDLDAIGT</sequence>
<comment type="caution">
    <text evidence="7">The sequence shown here is derived from an EMBL/GenBank/DDBJ whole genome shotgun (WGS) entry which is preliminary data.</text>
</comment>
<dbReference type="Proteomes" id="UP000037737">
    <property type="component" value="Unassembled WGS sequence"/>
</dbReference>
<dbReference type="PANTHER" id="PTHR43085">
    <property type="entry name" value="HEXOKINASE FAMILY MEMBER"/>
    <property type="match status" value="1"/>
</dbReference>
<keyword evidence="2" id="KW-0808">Transferase</keyword>
<dbReference type="GO" id="GO:0016301">
    <property type="term" value="F:kinase activity"/>
    <property type="evidence" value="ECO:0007669"/>
    <property type="project" value="UniProtKB-KW"/>
</dbReference>
<keyword evidence="8" id="KW-1185">Reference proteome</keyword>
<dbReference type="PROSITE" id="PS00583">
    <property type="entry name" value="PFKB_KINASES_1"/>
    <property type="match status" value="1"/>
</dbReference>
<dbReference type="EMBL" id="LAVO01000010">
    <property type="protein sequence ID" value="KOS10514.1"/>
    <property type="molecule type" value="Genomic_DNA"/>
</dbReference>
<organism evidence="7 8">
    <name type="scientific">Microbacterium aurantiacum</name>
    <dbReference type="NCBI Taxonomy" id="162393"/>
    <lineage>
        <taxon>Bacteria</taxon>
        <taxon>Bacillati</taxon>
        <taxon>Actinomycetota</taxon>
        <taxon>Actinomycetes</taxon>
        <taxon>Micrococcales</taxon>
        <taxon>Microbacteriaceae</taxon>
        <taxon>Microbacterium</taxon>
    </lineage>
</organism>
<dbReference type="PATRIC" id="fig|84292.3.peg.1998"/>
<evidence type="ECO:0000313" key="8">
    <source>
        <dbReference type="Proteomes" id="UP000037737"/>
    </source>
</evidence>
<proteinExistence type="inferred from homology"/>
<dbReference type="InterPro" id="IPR011611">
    <property type="entry name" value="PfkB_dom"/>
</dbReference>
<feature type="domain" description="Carbohydrate kinase PfkB" evidence="6">
    <location>
        <begin position="4"/>
        <end position="288"/>
    </location>
</feature>